<accession>A0A7T4A0N2</accession>
<evidence type="ECO:0000256" key="2">
    <source>
        <dbReference type="ARBA" id="ARBA00022857"/>
    </source>
</evidence>
<organism evidence="5 6">
    <name type="scientific">Brevibacterium casei</name>
    <dbReference type="NCBI Taxonomy" id="33889"/>
    <lineage>
        <taxon>Bacteria</taxon>
        <taxon>Bacillati</taxon>
        <taxon>Actinomycetota</taxon>
        <taxon>Actinomycetes</taxon>
        <taxon>Micrococcales</taxon>
        <taxon>Brevibacteriaceae</taxon>
        <taxon>Brevibacterium</taxon>
    </lineage>
</organism>
<dbReference type="PANTHER" id="PTHR38011">
    <property type="entry name" value="DIHYDROFOLATE REDUCTASE FAMILY PROTEIN (AFU_ORTHOLOGUE AFUA_8G06820)"/>
    <property type="match status" value="1"/>
</dbReference>
<dbReference type="PANTHER" id="PTHR38011:SF7">
    <property type="entry name" value="2,5-DIAMINO-6-RIBOSYLAMINO-4(3H)-PYRIMIDINONE 5'-PHOSPHATE REDUCTASE"/>
    <property type="match status" value="1"/>
</dbReference>
<dbReference type="NCBIfam" id="NF010663">
    <property type="entry name" value="PRK14059.1-1"/>
    <property type="match status" value="1"/>
</dbReference>
<evidence type="ECO:0000256" key="1">
    <source>
        <dbReference type="ARBA" id="ARBA00005104"/>
    </source>
</evidence>
<dbReference type="Proteomes" id="UP000595374">
    <property type="component" value="Chromosome"/>
</dbReference>
<evidence type="ECO:0000313" key="5">
    <source>
        <dbReference type="EMBL" id="QQB15088.1"/>
    </source>
</evidence>
<keyword evidence="2" id="KW-0521">NADP</keyword>
<proteinExistence type="predicted"/>
<dbReference type="EMBL" id="CP065989">
    <property type="protein sequence ID" value="QQB15088.1"/>
    <property type="molecule type" value="Genomic_DNA"/>
</dbReference>
<keyword evidence="3" id="KW-0560">Oxidoreductase</keyword>
<dbReference type="AlphaFoldDB" id="A0A7T4A0N2"/>
<dbReference type="SUPFAM" id="SSF53597">
    <property type="entry name" value="Dihydrofolate reductase-like"/>
    <property type="match status" value="1"/>
</dbReference>
<dbReference type="RefSeq" id="WP_198500112.1">
    <property type="nucleotide sequence ID" value="NZ_CP065989.1"/>
</dbReference>
<dbReference type="InterPro" id="IPR024072">
    <property type="entry name" value="DHFR-like_dom_sf"/>
</dbReference>
<feature type="domain" description="Bacterial bifunctional deaminase-reductase C-terminal" evidence="4">
    <location>
        <begin position="41"/>
        <end position="250"/>
    </location>
</feature>
<dbReference type="Gene3D" id="3.40.430.10">
    <property type="entry name" value="Dihydrofolate Reductase, subunit A"/>
    <property type="match status" value="1"/>
</dbReference>
<evidence type="ECO:0000256" key="3">
    <source>
        <dbReference type="ARBA" id="ARBA00023002"/>
    </source>
</evidence>
<dbReference type="GO" id="GO:0008703">
    <property type="term" value="F:5-amino-6-(5-phosphoribosylamino)uracil reductase activity"/>
    <property type="evidence" value="ECO:0007669"/>
    <property type="project" value="InterPro"/>
</dbReference>
<name>A0A7T4A0N2_9MICO</name>
<protein>
    <submittedName>
        <fullName evidence="5">Pyrimidine reductase family protein</fullName>
    </submittedName>
</protein>
<comment type="pathway">
    <text evidence="1">Cofactor biosynthesis; riboflavin biosynthesis.</text>
</comment>
<dbReference type="InterPro" id="IPR002734">
    <property type="entry name" value="RibDG_C"/>
</dbReference>
<sequence>MASETPTVRRILPGDPAQLALPEAFAFPQDHADPAGGGQSWVRAVFVASVDGAATVSGRAGGLGNATDRAVFALNRALADVILVGAGTARTEEYGPAEDDPQWRALRAGRSATAPLAVVSESLALDFTAPLFTDAPADARTIILTSESSPLAAREKAAQVAEVIVAGVDAVDFALALDRLRQRGFHRIVCEGGPSVFAELVRAECVDELCLTRSPEIVGGTGTRIVHGPTFDPPVPLDLASVLATDDGYLYLLYRFPAGSRSLRSRP</sequence>
<evidence type="ECO:0000313" key="6">
    <source>
        <dbReference type="Proteomes" id="UP000595374"/>
    </source>
</evidence>
<reference evidence="5 6" key="1">
    <citation type="submission" date="2020-12" db="EMBL/GenBank/DDBJ databases">
        <title>FDA dAtabase for Regulatory Grade micrObial Sequences (FDA-ARGOS): Supporting development and validation of Infectious Disease Dx tests.</title>
        <authorList>
            <person name="Sproer C."/>
            <person name="Gronow S."/>
            <person name="Severitt S."/>
            <person name="Schroder I."/>
            <person name="Tallon L."/>
            <person name="Sadzewicz L."/>
            <person name="Zhao X."/>
            <person name="Boylan J."/>
            <person name="Ott S."/>
            <person name="Bowen H."/>
            <person name="Vavikolanu K."/>
            <person name="Mehta A."/>
            <person name="Aluvathingal J."/>
            <person name="Nadendla S."/>
            <person name="Lowell S."/>
            <person name="Myers T."/>
            <person name="Yan Y."/>
            <person name="Sichtig H."/>
        </authorList>
    </citation>
    <scope>NUCLEOTIDE SEQUENCE [LARGE SCALE GENOMIC DNA]</scope>
    <source>
        <strain evidence="5 6">FDAARGOS_990</strain>
    </source>
</reference>
<dbReference type="InterPro" id="IPR050765">
    <property type="entry name" value="Riboflavin_Biosynth_HTPR"/>
</dbReference>
<gene>
    <name evidence="5" type="ORF">I6H47_03755</name>
</gene>
<dbReference type="GO" id="GO:0009231">
    <property type="term" value="P:riboflavin biosynthetic process"/>
    <property type="evidence" value="ECO:0007669"/>
    <property type="project" value="InterPro"/>
</dbReference>
<dbReference type="Pfam" id="PF01872">
    <property type="entry name" value="RibD_C"/>
    <property type="match status" value="1"/>
</dbReference>
<evidence type="ECO:0000259" key="4">
    <source>
        <dbReference type="Pfam" id="PF01872"/>
    </source>
</evidence>